<accession>A0AC60VY92</accession>
<dbReference type="Proteomes" id="UP000559653">
    <property type="component" value="Unassembled WGS sequence"/>
</dbReference>
<reference evidence="1 2" key="1">
    <citation type="journal article" date="2020" name="Appl. Environ. Microbiol.">
        <title>Genomic Characteristics of a Novel Species of Ammonia-Oxidizing Archaea from the Jiulong River Estuary.</title>
        <authorList>
            <person name="Zou D."/>
            <person name="Wan R."/>
            <person name="Han L."/>
            <person name="Xu M.N."/>
            <person name="Liu Y."/>
            <person name="Liu H."/>
            <person name="Kao S.J."/>
            <person name="Li M."/>
        </authorList>
    </citation>
    <scope>NUCLEOTIDE SEQUENCE [LARGE SCALE GENOMIC DNA]</scope>
    <source>
        <strain evidence="1">W1bin1</strain>
    </source>
</reference>
<name>A0AC60VY92_9ARCH</name>
<gene>
    <name evidence="1" type="ORF">H2B03_03160</name>
</gene>
<protein>
    <submittedName>
        <fullName evidence="1">Uncharacterized protein</fullName>
    </submittedName>
</protein>
<proteinExistence type="predicted"/>
<comment type="caution">
    <text evidence="1">The sequence shown here is derived from an EMBL/GenBank/DDBJ whole genome shotgun (WGS) entry which is preliminary data.</text>
</comment>
<organism evidence="1 2">
    <name type="scientific">Candidatus Nitrosomaritimum aestuariumsis</name>
    <dbReference type="NCBI Taxonomy" id="3342354"/>
    <lineage>
        <taxon>Archaea</taxon>
        <taxon>Nitrososphaerota</taxon>
        <taxon>Nitrososphaeria</taxon>
        <taxon>Nitrosopumilales</taxon>
        <taxon>Nitrosopumilaceae</taxon>
        <taxon>Candidatus Nitrosomaritimum</taxon>
    </lineage>
</organism>
<dbReference type="EMBL" id="JACEMZ010000012">
    <property type="protein sequence ID" value="MBA4452162.1"/>
    <property type="molecule type" value="Genomic_DNA"/>
</dbReference>
<sequence length="103" mass="11508">MKISSDDEPSIIFKAEKDIRVLNIIDIPIKISKKPGLIKQLTEAKELAKNLKKEKVTLEVQFQGSPVLRLGEKANPKLAKIVTLSGDIEITDLKKLKKLSTMI</sequence>
<evidence type="ECO:0000313" key="2">
    <source>
        <dbReference type="Proteomes" id="UP000559653"/>
    </source>
</evidence>
<evidence type="ECO:0000313" key="1">
    <source>
        <dbReference type="EMBL" id="MBA4452162.1"/>
    </source>
</evidence>